<dbReference type="Gene3D" id="1.20.1250.20">
    <property type="entry name" value="MFS general substrate transporter like domains"/>
    <property type="match status" value="2"/>
</dbReference>
<keyword evidence="9" id="KW-1185">Reference proteome</keyword>
<name>A0A1B0CPZ7_LUTLO</name>
<dbReference type="Proteomes" id="UP000092461">
    <property type="component" value="Unassembled WGS sequence"/>
</dbReference>
<dbReference type="AlphaFoldDB" id="A0A1B0CPZ7"/>
<keyword evidence="5 6" id="KW-0472">Membrane</keyword>
<evidence type="ECO:0000256" key="5">
    <source>
        <dbReference type="ARBA" id="ARBA00023136"/>
    </source>
</evidence>
<sequence length="467" mass="51414">VPADQDVESVGKWRILKNIAVISVAFLLQFTAFQGTGSLQSSINAAGGLGTTSLSAVFGAIIISCAFIPTLAIRKLTAKWTLCLSMLCYVPYIMSQFYPQFYTLIPAGCLAGLGAAPMWAAQSTYLTQVAYIYARVTQQPPEAAIVRFFGIFYLCWQSAELWGNLISGLVLSAPHTNETDASDYTLCGANFCASKLKDIANLHRPPDREIFTIMGIYLACICLAVILLIFLLDPLTMYGEQRGGGKVSVIKLLVATFRQLRKPNQLLLVPLTTFIGMEQANFAADLTQAFISCTLGISEIGFILVSFGLCNSLFSLIFGFLTKKFGRIWILIIGLIAISACYLIMLLWQPSPHQKWMFFLICCLYALGDSILQIQINGMYGAIFEKNKEAAFSNYRLFESLGYLVTYALSTVLCARTKLISALGLLVIGTVGWIVVEWRVKSSKSFESNKLDETKATHAEVYKVIEG</sequence>
<evidence type="ECO:0000313" key="9">
    <source>
        <dbReference type="Proteomes" id="UP000092461"/>
    </source>
</evidence>
<feature type="transmembrane region" description="Helical" evidence="6">
    <location>
        <begin position="395"/>
        <end position="413"/>
    </location>
</feature>
<dbReference type="GO" id="GO:0015459">
    <property type="term" value="F:potassium channel regulator activity"/>
    <property type="evidence" value="ECO:0007669"/>
    <property type="project" value="TreeGrafter"/>
</dbReference>
<evidence type="ECO:0000256" key="3">
    <source>
        <dbReference type="ARBA" id="ARBA00022692"/>
    </source>
</evidence>
<dbReference type="EMBL" id="GITU01001763">
    <property type="protein sequence ID" value="MBC1170466.1"/>
    <property type="molecule type" value="Transcribed_RNA"/>
</dbReference>
<organism evidence="8 9">
    <name type="scientific">Lutzomyia longipalpis</name>
    <name type="common">Sand fly</name>
    <dbReference type="NCBI Taxonomy" id="7200"/>
    <lineage>
        <taxon>Eukaryota</taxon>
        <taxon>Metazoa</taxon>
        <taxon>Ecdysozoa</taxon>
        <taxon>Arthropoda</taxon>
        <taxon>Hexapoda</taxon>
        <taxon>Insecta</taxon>
        <taxon>Pterygota</taxon>
        <taxon>Neoptera</taxon>
        <taxon>Endopterygota</taxon>
        <taxon>Diptera</taxon>
        <taxon>Nematocera</taxon>
        <taxon>Psychodoidea</taxon>
        <taxon>Psychodidae</taxon>
        <taxon>Lutzomyia</taxon>
        <taxon>Lutzomyia</taxon>
    </lineage>
</organism>
<feature type="transmembrane region" description="Helical" evidence="6">
    <location>
        <begin position="80"/>
        <end position="98"/>
    </location>
</feature>
<dbReference type="PANTHER" id="PTHR19444">
    <property type="entry name" value="UNC-93 RELATED"/>
    <property type="match status" value="1"/>
</dbReference>
<proteinExistence type="inferred from homology"/>
<dbReference type="SUPFAM" id="SSF103473">
    <property type="entry name" value="MFS general substrate transporter"/>
    <property type="match status" value="1"/>
</dbReference>
<feature type="transmembrane region" description="Helical" evidence="6">
    <location>
        <begin position="210"/>
        <end position="232"/>
    </location>
</feature>
<feature type="transmembrane region" description="Helical" evidence="6">
    <location>
        <begin position="53"/>
        <end position="73"/>
    </location>
</feature>
<dbReference type="VEuPathDB" id="VectorBase:LLONM1_008597"/>
<dbReference type="PANTHER" id="PTHR19444:SF13">
    <property type="entry name" value="PROTEIN UNC-93 HOMOLOG A"/>
    <property type="match status" value="1"/>
</dbReference>
<dbReference type="InterPro" id="IPR010291">
    <property type="entry name" value="Ion_channel_UNC-93"/>
</dbReference>
<evidence type="ECO:0000256" key="4">
    <source>
        <dbReference type="ARBA" id="ARBA00022989"/>
    </source>
</evidence>
<dbReference type="InterPro" id="IPR036259">
    <property type="entry name" value="MFS_trans_sf"/>
</dbReference>
<keyword evidence="3 6" id="KW-0812">Transmembrane</keyword>
<reference evidence="9" key="1">
    <citation type="submission" date="2012-05" db="EMBL/GenBank/DDBJ databases">
        <title>Whole Genome Assembly of Lutzomyia longipalpis.</title>
        <authorList>
            <person name="Richards S."/>
            <person name="Qu C."/>
            <person name="Dillon R."/>
            <person name="Worley K."/>
            <person name="Scherer S."/>
            <person name="Batterton M."/>
            <person name="Taylor A."/>
            <person name="Hawes A."/>
            <person name="Hernandez B."/>
            <person name="Kovar C."/>
            <person name="Mandapat C."/>
            <person name="Pham C."/>
            <person name="Qu C."/>
            <person name="Jing C."/>
            <person name="Bess C."/>
            <person name="Bandaranaike D."/>
            <person name="Ngo D."/>
            <person name="Ongeri F."/>
            <person name="Arias F."/>
            <person name="Lara F."/>
            <person name="Weissenberger G."/>
            <person name="Kamau G."/>
            <person name="Han H."/>
            <person name="Shen H."/>
            <person name="Dinh H."/>
            <person name="Khalil I."/>
            <person name="Jones J."/>
            <person name="Shafer J."/>
            <person name="Jayaseelan J."/>
            <person name="Quiroz J."/>
            <person name="Blankenburg K."/>
            <person name="Nguyen L."/>
            <person name="Jackson L."/>
            <person name="Francisco L."/>
            <person name="Tang L.-Y."/>
            <person name="Pu L.-L."/>
            <person name="Perales L."/>
            <person name="Lorensuhewa L."/>
            <person name="Munidasa M."/>
            <person name="Coyle M."/>
            <person name="Taylor M."/>
            <person name="Puazo M."/>
            <person name="Firestine M."/>
            <person name="Scheel M."/>
            <person name="Javaid M."/>
            <person name="Wang M."/>
            <person name="Li M."/>
            <person name="Tabassum N."/>
            <person name="Saada N."/>
            <person name="Osuji N."/>
            <person name="Aqrawi P."/>
            <person name="Fu Q."/>
            <person name="Thornton R."/>
            <person name="Raj R."/>
            <person name="Goodspeed R."/>
            <person name="Mata R."/>
            <person name="Najjar R."/>
            <person name="Gubbala S."/>
            <person name="Lee S."/>
            <person name="Denson S."/>
            <person name="Patil S."/>
            <person name="Macmil S."/>
            <person name="Qi S."/>
            <person name="Matskevitch T."/>
            <person name="Palculict T."/>
            <person name="Mathew T."/>
            <person name="Vee V."/>
            <person name="Velamala V."/>
            <person name="Korchina V."/>
            <person name="Cai W."/>
            <person name="Liu W."/>
            <person name="Dai W."/>
            <person name="Zou X."/>
            <person name="Zhu Y."/>
            <person name="Zhang Y."/>
            <person name="Wu Y.-Q."/>
            <person name="Xin Y."/>
            <person name="Nazarath L."/>
            <person name="Kovar C."/>
            <person name="Han Y."/>
            <person name="Muzny D."/>
            <person name="Gibbs R."/>
        </authorList>
    </citation>
    <scope>NUCLEOTIDE SEQUENCE [LARGE SCALE GENOMIC DNA]</scope>
    <source>
        <strain evidence="9">Jacobina</strain>
    </source>
</reference>
<feature type="transmembrane region" description="Helical" evidence="6">
    <location>
        <begin position="328"/>
        <end position="350"/>
    </location>
</feature>
<dbReference type="GO" id="GO:0006937">
    <property type="term" value="P:regulation of muscle contraction"/>
    <property type="evidence" value="ECO:0007669"/>
    <property type="project" value="TreeGrafter"/>
</dbReference>
<feature type="transmembrane region" description="Helical" evidence="6">
    <location>
        <begin position="104"/>
        <end position="121"/>
    </location>
</feature>
<dbReference type="GO" id="GO:0043266">
    <property type="term" value="P:regulation of potassium ion transport"/>
    <property type="evidence" value="ECO:0007669"/>
    <property type="project" value="TreeGrafter"/>
</dbReference>
<dbReference type="Pfam" id="PF05978">
    <property type="entry name" value="UNC-93"/>
    <property type="match status" value="1"/>
</dbReference>
<dbReference type="InterPro" id="IPR051951">
    <property type="entry name" value="UNC-93_regulatory"/>
</dbReference>
<evidence type="ECO:0000256" key="6">
    <source>
        <dbReference type="SAM" id="Phobius"/>
    </source>
</evidence>
<comment type="similarity">
    <text evidence="2">Belongs to the unc-93 family.</text>
</comment>
<dbReference type="GO" id="GO:0005886">
    <property type="term" value="C:plasma membrane"/>
    <property type="evidence" value="ECO:0007669"/>
    <property type="project" value="TreeGrafter"/>
</dbReference>
<evidence type="ECO:0000256" key="2">
    <source>
        <dbReference type="ARBA" id="ARBA00009172"/>
    </source>
</evidence>
<feature type="transmembrane region" description="Helical" evidence="6">
    <location>
        <begin position="356"/>
        <end position="374"/>
    </location>
</feature>
<comment type="subcellular location">
    <subcellularLocation>
        <location evidence="1">Membrane</location>
        <topology evidence="1">Multi-pass membrane protein</topology>
    </subcellularLocation>
</comment>
<reference evidence="7" key="2">
    <citation type="journal article" date="2020" name="BMC">
        <title>Leishmania infection induces a limited differential gene expression in the sand fly midgut.</title>
        <authorList>
            <person name="Coutinho-Abreu I.V."/>
            <person name="Serafim T.D."/>
            <person name="Meneses C."/>
            <person name="Kamhawi S."/>
            <person name="Oliveira F."/>
            <person name="Valenzuela J.G."/>
        </authorList>
    </citation>
    <scope>NUCLEOTIDE SEQUENCE</scope>
    <source>
        <strain evidence="7">Jacobina</strain>
        <tissue evidence="7">Midgut</tissue>
    </source>
</reference>
<evidence type="ECO:0000313" key="8">
    <source>
        <dbReference type="EnsemblMetazoa" id="LLOJ006946-PA"/>
    </source>
</evidence>
<feature type="transmembrane region" description="Helical" evidence="6">
    <location>
        <begin position="419"/>
        <end position="436"/>
    </location>
</feature>
<dbReference type="GO" id="GO:0055120">
    <property type="term" value="C:striated muscle dense body"/>
    <property type="evidence" value="ECO:0007669"/>
    <property type="project" value="TreeGrafter"/>
</dbReference>
<evidence type="ECO:0000256" key="1">
    <source>
        <dbReference type="ARBA" id="ARBA00004141"/>
    </source>
</evidence>
<evidence type="ECO:0000313" key="7">
    <source>
        <dbReference type="EMBL" id="MBC1170466.1"/>
    </source>
</evidence>
<accession>A0A1B0CPZ7</accession>
<dbReference type="VEuPathDB" id="VectorBase:LLOJ006946"/>
<dbReference type="EnsemblMetazoa" id="LLOJ006946-RA">
    <property type="protein sequence ID" value="LLOJ006946-PA"/>
    <property type="gene ID" value="LLOJ006946"/>
</dbReference>
<dbReference type="EMBL" id="AJWK01022893">
    <property type="status" value="NOT_ANNOTATED_CDS"/>
    <property type="molecule type" value="Genomic_DNA"/>
</dbReference>
<feature type="transmembrane region" description="Helical" evidence="6">
    <location>
        <begin position="300"/>
        <end position="321"/>
    </location>
</feature>
<keyword evidence="4 6" id="KW-1133">Transmembrane helix</keyword>
<feature type="transmembrane region" description="Helical" evidence="6">
    <location>
        <begin position="15"/>
        <end position="33"/>
    </location>
</feature>
<protein>
    <submittedName>
        <fullName evidence="7">Putative conserved plasma membrane protein</fullName>
    </submittedName>
</protein>
<reference evidence="8" key="3">
    <citation type="submission" date="2020-05" db="UniProtKB">
        <authorList>
            <consortium name="EnsemblMetazoa"/>
        </authorList>
    </citation>
    <scope>IDENTIFICATION</scope>
    <source>
        <strain evidence="8">Jacobina</strain>
    </source>
</reference>